<dbReference type="Proteomes" id="UP000887568">
    <property type="component" value="Unplaced"/>
</dbReference>
<dbReference type="Pfam" id="PF00059">
    <property type="entry name" value="Lectin_C"/>
    <property type="match status" value="1"/>
</dbReference>
<feature type="signal peptide" evidence="2">
    <location>
        <begin position="1"/>
        <end position="19"/>
    </location>
</feature>
<dbReference type="InterPro" id="IPR050111">
    <property type="entry name" value="C-type_lectin/snaclec_domain"/>
</dbReference>
<dbReference type="OrthoDB" id="441660at2759"/>
<proteinExistence type="predicted"/>
<dbReference type="SUPFAM" id="SSF56436">
    <property type="entry name" value="C-type lectin-like"/>
    <property type="match status" value="1"/>
</dbReference>
<feature type="chain" id="PRO_5037618576" description="C-type lectin domain-containing protein" evidence="2">
    <location>
        <begin position="20"/>
        <end position="160"/>
    </location>
</feature>
<dbReference type="GeneID" id="119743004"/>
<dbReference type="AlphaFoldDB" id="A0A914BGL5"/>
<keyword evidence="1" id="KW-1015">Disulfide bond</keyword>
<dbReference type="InterPro" id="IPR001304">
    <property type="entry name" value="C-type_lectin-like"/>
</dbReference>
<name>A0A914BGL5_PATMI</name>
<dbReference type="SMART" id="SM00034">
    <property type="entry name" value="CLECT"/>
    <property type="match status" value="1"/>
</dbReference>
<dbReference type="EnsemblMetazoa" id="XM_038219311.1">
    <property type="protein sequence ID" value="XP_038075239.1"/>
    <property type="gene ID" value="LOC119743004"/>
</dbReference>
<feature type="domain" description="C-type lectin" evidence="3">
    <location>
        <begin position="29"/>
        <end position="145"/>
    </location>
</feature>
<protein>
    <recommendedName>
        <fullName evidence="3">C-type lectin domain-containing protein</fullName>
    </recommendedName>
</protein>
<evidence type="ECO:0000313" key="4">
    <source>
        <dbReference type="EnsemblMetazoa" id="XP_038075239.1"/>
    </source>
</evidence>
<dbReference type="Gene3D" id="3.10.100.10">
    <property type="entry name" value="Mannose-Binding Protein A, subunit A"/>
    <property type="match status" value="1"/>
</dbReference>
<dbReference type="PROSITE" id="PS50041">
    <property type="entry name" value="C_TYPE_LECTIN_2"/>
    <property type="match status" value="1"/>
</dbReference>
<keyword evidence="2" id="KW-0732">Signal</keyword>
<organism evidence="4 5">
    <name type="scientific">Patiria miniata</name>
    <name type="common">Bat star</name>
    <name type="synonym">Asterina miniata</name>
    <dbReference type="NCBI Taxonomy" id="46514"/>
    <lineage>
        <taxon>Eukaryota</taxon>
        <taxon>Metazoa</taxon>
        <taxon>Echinodermata</taxon>
        <taxon>Eleutherozoa</taxon>
        <taxon>Asterozoa</taxon>
        <taxon>Asteroidea</taxon>
        <taxon>Valvatacea</taxon>
        <taxon>Valvatida</taxon>
        <taxon>Asterinidae</taxon>
        <taxon>Patiria</taxon>
    </lineage>
</organism>
<sequence>MKLLLIIVAILFVTGLSQACCPPLWSQFRGGRCYRYVGIPLTWFEAREYCYNLNPGKSFLVTVNSEEEATHIHKIFEENGAEKAVSYWIGLRDFHWNQRRFEWDDGTLFKDSSYTFWQPGEPNNHGELDCVEVYRSNRRWNDHGCLVYKRPFICEMKRQN</sequence>
<dbReference type="OMA" id="NQRRFEW"/>
<keyword evidence="5" id="KW-1185">Reference proteome</keyword>
<accession>A0A914BGL5</accession>
<evidence type="ECO:0000256" key="2">
    <source>
        <dbReference type="SAM" id="SignalP"/>
    </source>
</evidence>
<dbReference type="InterPro" id="IPR016187">
    <property type="entry name" value="CTDL_fold"/>
</dbReference>
<evidence type="ECO:0000259" key="3">
    <source>
        <dbReference type="PROSITE" id="PS50041"/>
    </source>
</evidence>
<dbReference type="PANTHER" id="PTHR22803">
    <property type="entry name" value="MANNOSE, PHOSPHOLIPASE, LECTIN RECEPTOR RELATED"/>
    <property type="match status" value="1"/>
</dbReference>
<evidence type="ECO:0000313" key="5">
    <source>
        <dbReference type="Proteomes" id="UP000887568"/>
    </source>
</evidence>
<dbReference type="InterPro" id="IPR016186">
    <property type="entry name" value="C-type_lectin-like/link_sf"/>
</dbReference>
<dbReference type="CDD" id="cd00037">
    <property type="entry name" value="CLECT"/>
    <property type="match status" value="1"/>
</dbReference>
<dbReference type="PROSITE" id="PS00615">
    <property type="entry name" value="C_TYPE_LECTIN_1"/>
    <property type="match status" value="1"/>
</dbReference>
<evidence type="ECO:0000256" key="1">
    <source>
        <dbReference type="ARBA" id="ARBA00023157"/>
    </source>
</evidence>
<dbReference type="InterPro" id="IPR018378">
    <property type="entry name" value="C-type_lectin_CS"/>
</dbReference>
<dbReference type="PROSITE" id="PS51257">
    <property type="entry name" value="PROKAR_LIPOPROTEIN"/>
    <property type="match status" value="1"/>
</dbReference>
<dbReference type="RefSeq" id="XP_038075239.1">
    <property type="nucleotide sequence ID" value="XM_038219311.1"/>
</dbReference>
<reference evidence="4" key="1">
    <citation type="submission" date="2022-11" db="UniProtKB">
        <authorList>
            <consortium name="EnsemblMetazoa"/>
        </authorList>
    </citation>
    <scope>IDENTIFICATION</scope>
</reference>